<dbReference type="EMBL" id="LSSM01007205">
    <property type="protein sequence ID" value="OMJ08996.1"/>
    <property type="molecule type" value="Genomic_DNA"/>
</dbReference>
<dbReference type="InterPro" id="IPR007213">
    <property type="entry name" value="Ppm1/Ppm2/Tcmp"/>
</dbReference>
<feature type="binding site" evidence="9">
    <location>
        <begin position="165"/>
        <end position="166"/>
    </location>
    <ligand>
        <name>S-adenosyl-L-methionine</name>
        <dbReference type="ChEBI" id="CHEBI:59789"/>
    </ligand>
</feature>
<evidence type="ECO:0000256" key="5">
    <source>
        <dbReference type="ARBA" id="ARBA00022603"/>
    </source>
</evidence>
<name>A0A1R1X2X5_9FUNG</name>
<proteinExistence type="inferred from homology"/>
<evidence type="ECO:0000313" key="12">
    <source>
        <dbReference type="Proteomes" id="UP000187429"/>
    </source>
</evidence>
<dbReference type="GO" id="GO:0018423">
    <property type="term" value="F:protein C-terminal leucine carboxyl O-methyltransferase activity"/>
    <property type="evidence" value="ECO:0007669"/>
    <property type="project" value="UniProtKB-EC"/>
</dbReference>
<gene>
    <name evidence="11" type="ORF">AYI69_g10857</name>
    <name evidence="10" type="ORF">AYI69_g11505</name>
</gene>
<feature type="binding site" evidence="9">
    <location>
        <position position="58"/>
    </location>
    <ligand>
        <name>S-adenosyl-L-methionine</name>
        <dbReference type="ChEBI" id="CHEBI:59789"/>
    </ligand>
</feature>
<dbReference type="SUPFAM" id="SSF53335">
    <property type="entry name" value="S-adenosyl-L-methionine-dependent methyltransferases"/>
    <property type="match status" value="2"/>
</dbReference>
<evidence type="ECO:0000313" key="11">
    <source>
        <dbReference type="EMBL" id="OMJ08996.1"/>
    </source>
</evidence>
<dbReference type="OrthoDB" id="203237at2759"/>
<comment type="catalytic activity">
    <reaction evidence="1 8">
        <text>[phosphatase 2A protein]-C-terminal L-leucine + S-adenosyl-L-methionine = [phosphatase 2A protein]-C-terminal L-leucine methyl ester + S-adenosyl-L-homocysteine</text>
        <dbReference type="Rhea" id="RHEA:48544"/>
        <dbReference type="Rhea" id="RHEA-COMP:12134"/>
        <dbReference type="Rhea" id="RHEA-COMP:12135"/>
        <dbReference type="ChEBI" id="CHEBI:57856"/>
        <dbReference type="ChEBI" id="CHEBI:59789"/>
        <dbReference type="ChEBI" id="CHEBI:90516"/>
        <dbReference type="ChEBI" id="CHEBI:90517"/>
        <dbReference type="EC" id="2.1.1.233"/>
    </reaction>
</comment>
<dbReference type="EMBL" id="LSSM01007690">
    <property type="protein sequence ID" value="OMJ07294.1"/>
    <property type="molecule type" value="Genomic_DNA"/>
</dbReference>
<keyword evidence="12" id="KW-1185">Reference proteome</keyword>
<dbReference type="GO" id="GO:0032259">
    <property type="term" value="P:methylation"/>
    <property type="evidence" value="ECO:0007669"/>
    <property type="project" value="UniProtKB-KW"/>
</dbReference>
<dbReference type="InterPro" id="IPR029063">
    <property type="entry name" value="SAM-dependent_MTases_sf"/>
</dbReference>
<evidence type="ECO:0000256" key="8">
    <source>
        <dbReference type="PIRNR" id="PIRNR016305"/>
    </source>
</evidence>
<keyword evidence="5 8" id="KW-0489">Methyltransferase</keyword>
<keyword evidence="7 8" id="KW-0949">S-adenosyl-L-methionine</keyword>
<feature type="binding site" evidence="9">
    <location>
        <position position="197"/>
    </location>
    <ligand>
        <name>S-adenosyl-L-methionine</name>
        <dbReference type="ChEBI" id="CHEBI:59789"/>
    </ligand>
</feature>
<reference evidence="12" key="2">
    <citation type="submission" date="2017-01" db="EMBL/GenBank/DDBJ databases">
        <authorList>
            <person name="Wang Y."/>
            <person name="White M."/>
            <person name="Kvist S."/>
            <person name="Moncalvo J.-M."/>
        </authorList>
    </citation>
    <scope>NUCLEOTIDE SEQUENCE [LARGE SCALE GENOMIC DNA]</scope>
    <source>
        <strain evidence="12">ID-206-W2</strain>
    </source>
</reference>
<evidence type="ECO:0000256" key="2">
    <source>
        <dbReference type="ARBA" id="ARBA00010703"/>
    </source>
</evidence>
<evidence type="ECO:0000256" key="4">
    <source>
        <dbReference type="ARBA" id="ARBA00017497"/>
    </source>
</evidence>
<comment type="caution">
    <text evidence="11">The sequence shown here is derived from an EMBL/GenBank/DDBJ whole genome shotgun (WGS) entry which is preliminary data.</text>
</comment>
<dbReference type="PANTHER" id="PTHR13600:SF21">
    <property type="entry name" value="LEUCINE CARBOXYL METHYLTRANSFERASE 1"/>
    <property type="match status" value="1"/>
</dbReference>
<keyword evidence="6 8" id="KW-0808">Transferase</keyword>
<comment type="similarity">
    <text evidence="2 8">Belongs to the methyltransferase superfamily. LCMT family.</text>
</comment>
<feature type="binding site" evidence="9">
    <location>
        <position position="85"/>
    </location>
    <ligand>
        <name>S-adenosyl-L-methionine</name>
        <dbReference type="ChEBI" id="CHEBI:59789"/>
    </ligand>
</feature>
<accession>A0A1R1X2X5</accession>
<dbReference type="EC" id="2.1.1.233" evidence="3 8"/>
<dbReference type="InterPro" id="IPR016651">
    <property type="entry name" value="LCMT1"/>
</dbReference>
<protein>
    <recommendedName>
        <fullName evidence="4 8">Leucine carboxyl methyltransferase 1</fullName>
        <ecNumber evidence="3 8">2.1.1.233</ecNumber>
    </recommendedName>
</protein>
<dbReference type="AlphaFoldDB" id="A0A1R1X2X5"/>
<dbReference type="Pfam" id="PF04072">
    <property type="entry name" value="LCM"/>
    <property type="match status" value="1"/>
</dbReference>
<dbReference type="PIRSF" id="PIRSF016305">
    <property type="entry name" value="LCM_mtfrase"/>
    <property type="match status" value="1"/>
</dbReference>
<evidence type="ECO:0000256" key="7">
    <source>
        <dbReference type="ARBA" id="ARBA00022691"/>
    </source>
</evidence>
<dbReference type="Proteomes" id="UP000187429">
    <property type="component" value="Unassembled WGS sequence"/>
</dbReference>
<reference evidence="11" key="1">
    <citation type="submission" date="2017-01" db="EMBL/GenBank/DDBJ databases">
        <authorList>
            <person name="Mah S.A."/>
            <person name="Swanson W.J."/>
            <person name="Moy G.W."/>
            <person name="Vacquier V.D."/>
        </authorList>
    </citation>
    <scope>NUCLEOTIDE SEQUENCE [LARGE SCALE GENOMIC DNA]</scope>
    <source>
        <strain evidence="11">ID-206-W2</strain>
    </source>
</reference>
<dbReference type="Gene3D" id="3.40.50.150">
    <property type="entry name" value="Vaccinia Virus protein VP39"/>
    <property type="match status" value="1"/>
</dbReference>
<evidence type="ECO:0000256" key="3">
    <source>
        <dbReference type="ARBA" id="ARBA00012834"/>
    </source>
</evidence>
<organism evidence="11 12">
    <name type="scientific">Smittium culicis</name>
    <dbReference type="NCBI Taxonomy" id="133412"/>
    <lineage>
        <taxon>Eukaryota</taxon>
        <taxon>Fungi</taxon>
        <taxon>Fungi incertae sedis</taxon>
        <taxon>Zoopagomycota</taxon>
        <taxon>Kickxellomycotina</taxon>
        <taxon>Harpellomycetes</taxon>
        <taxon>Harpellales</taxon>
        <taxon>Legeriomycetaceae</taxon>
        <taxon>Smittium</taxon>
    </lineage>
</organism>
<evidence type="ECO:0000256" key="9">
    <source>
        <dbReference type="PIRSR" id="PIRSR016305-1"/>
    </source>
</evidence>
<evidence type="ECO:0000313" key="10">
    <source>
        <dbReference type="EMBL" id="OMJ07294.1"/>
    </source>
</evidence>
<comment type="function">
    <text evidence="8">Methylates the carboxyl group of the C-terminal leucine residue of protein phosphatase 2A catalytic subunits to form alpha-leucine ester residues.</text>
</comment>
<evidence type="ECO:0000256" key="1">
    <source>
        <dbReference type="ARBA" id="ARBA00000724"/>
    </source>
</evidence>
<evidence type="ECO:0000256" key="6">
    <source>
        <dbReference type="ARBA" id="ARBA00022679"/>
    </source>
</evidence>
<sequence length="378" mass="42453">MSTSNDIYIQKTSQDAAKSRQSAVNRGYIKDDFTKHFIKKKFHQIRKSPIMNRGTYCRFLGIQSVISAFIDTYTSSKKVQVVSLGSGLDTSYFMYKQKLKDRAIRAATGCKVCFFEIDFHAVNESKIKSISESKELLDLLPDMPVIKIDEQSQLVCSDYMILSGDLRSFATDISRKLANPDQPLVFDSSCPTLILSECALIYLHPDDANAIIDFFADNCESQAVYFGYDHIQPFDRFGQQMLLNLSSVGIELKSINAYHSTAKQVERFMSRRSPAMPNDAPASCPDNAGPANNSSSLGAVDYVAAEKRNWSCAYSIDLFKFYSNYVSKDEKTRISKLEILDEVEELAILLGHYCFTFAALNPIPIDSSLQKFIDSSLP</sequence>
<dbReference type="PANTHER" id="PTHR13600">
    <property type="entry name" value="LEUCINE CARBOXYL METHYLTRANSFERASE"/>
    <property type="match status" value="1"/>
</dbReference>